<evidence type="ECO:0000256" key="4">
    <source>
        <dbReference type="ARBA" id="ARBA00023002"/>
    </source>
</evidence>
<dbReference type="EMBL" id="CAUJNA010003860">
    <property type="protein sequence ID" value="CAJ1411182.1"/>
    <property type="molecule type" value="Genomic_DNA"/>
</dbReference>
<dbReference type="Proteomes" id="UP001178507">
    <property type="component" value="Unassembled WGS sequence"/>
</dbReference>
<dbReference type="PANTHER" id="PTHR30468:SF1">
    <property type="entry name" value="ALPHA-KETOGLUTARATE-DEPENDENT SULFONATE DIOXYGENASE"/>
    <property type="match status" value="1"/>
</dbReference>
<accession>A0AA36JRP7</accession>
<gene>
    <name evidence="7" type="ORF">EVOR1521_LOCUS31817</name>
</gene>
<keyword evidence="2" id="KW-0479">Metal-binding</keyword>
<evidence type="ECO:0000313" key="8">
    <source>
        <dbReference type="Proteomes" id="UP001178507"/>
    </source>
</evidence>
<dbReference type="GO" id="GO:0016706">
    <property type="term" value="F:2-oxoglutarate-dependent dioxygenase activity"/>
    <property type="evidence" value="ECO:0007669"/>
    <property type="project" value="TreeGrafter"/>
</dbReference>
<dbReference type="AlphaFoldDB" id="A0AA36JRP7"/>
<organism evidence="7 8">
    <name type="scientific">Effrenium voratum</name>
    <dbReference type="NCBI Taxonomy" id="2562239"/>
    <lineage>
        <taxon>Eukaryota</taxon>
        <taxon>Sar</taxon>
        <taxon>Alveolata</taxon>
        <taxon>Dinophyceae</taxon>
        <taxon>Suessiales</taxon>
        <taxon>Symbiodiniaceae</taxon>
        <taxon>Effrenium</taxon>
    </lineage>
</organism>
<proteinExistence type="inferred from homology"/>
<dbReference type="PANTHER" id="PTHR30468">
    <property type="entry name" value="ALPHA-KETOGLUTARATE-DEPENDENT SULFONATE DIOXYGENASE"/>
    <property type="match status" value="1"/>
</dbReference>
<protein>
    <recommendedName>
        <fullName evidence="6">TauD/TfdA-like domain-containing protein</fullName>
    </recommendedName>
</protein>
<dbReference type="SUPFAM" id="SSF51197">
    <property type="entry name" value="Clavaminate synthase-like"/>
    <property type="match status" value="1"/>
</dbReference>
<name>A0AA36JRP7_9DINO</name>
<dbReference type="GO" id="GO:0046872">
    <property type="term" value="F:metal ion binding"/>
    <property type="evidence" value="ECO:0007669"/>
    <property type="project" value="UniProtKB-KW"/>
</dbReference>
<dbReference type="Pfam" id="PF02668">
    <property type="entry name" value="TauD"/>
    <property type="match status" value="1"/>
</dbReference>
<dbReference type="InterPro" id="IPR042098">
    <property type="entry name" value="TauD-like_sf"/>
</dbReference>
<keyword evidence="8" id="KW-1185">Reference proteome</keyword>
<sequence>IHFDLQQVFLQWIHSANMNCNSSRLLEGRKPLMQPRDLRPAGTIDMLTGLEVQTTNDKLGWELPNVDLRQDFSSDDIETLMQACDDAGGILVFSNQSPDMSIHDHVRFAKKLAEVNETCCEPHHVSKGHPNAPEVLEIVREAGAHVVFGENWHSDISFAAQTASYSILRGTEVPRLGVNDTLFSSAEDAYDALSPTMQNLLLDLNAYHSANRAYGAGHPGNSRAAMEGTTTMQMREDTPQLELDVLQPIVTVHPRTGRRGLFASPTFTRHIDGMKPAESRAILDFVYKWIARPEFCTRVSWLPNQVTMWDNRSLSHKGVADDCSEKRVVQRVTIRGSSPLNHRGQQLSLTNQIKAAGAGLFWEANGEGEEQASGGGAPFLPVSRRLHPDHVHHQRCTVCRPWTLGIRSADHRPWESGLPTIDPGNQAC</sequence>
<comment type="caution">
    <text evidence="7">The sequence shown here is derived from an EMBL/GenBank/DDBJ whole genome shotgun (WGS) entry which is preliminary data.</text>
</comment>
<evidence type="ECO:0000256" key="2">
    <source>
        <dbReference type="ARBA" id="ARBA00022723"/>
    </source>
</evidence>
<evidence type="ECO:0000256" key="5">
    <source>
        <dbReference type="ARBA" id="ARBA00023004"/>
    </source>
</evidence>
<evidence type="ECO:0000256" key="1">
    <source>
        <dbReference type="ARBA" id="ARBA00005896"/>
    </source>
</evidence>
<feature type="non-terminal residue" evidence="7">
    <location>
        <position position="428"/>
    </location>
</feature>
<dbReference type="InterPro" id="IPR003819">
    <property type="entry name" value="TauD/TfdA-like"/>
</dbReference>
<dbReference type="GO" id="GO:0005737">
    <property type="term" value="C:cytoplasm"/>
    <property type="evidence" value="ECO:0007669"/>
    <property type="project" value="TreeGrafter"/>
</dbReference>
<keyword evidence="4" id="KW-0560">Oxidoreductase</keyword>
<evidence type="ECO:0000313" key="7">
    <source>
        <dbReference type="EMBL" id="CAJ1411182.1"/>
    </source>
</evidence>
<feature type="domain" description="TauD/TfdA-like" evidence="6">
    <location>
        <begin position="61"/>
        <end position="333"/>
    </location>
</feature>
<evidence type="ECO:0000259" key="6">
    <source>
        <dbReference type="Pfam" id="PF02668"/>
    </source>
</evidence>
<evidence type="ECO:0000256" key="3">
    <source>
        <dbReference type="ARBA" id="ARBA00022964"/>
    </source>
</evidence>
<comment type="similarity">
    <text evidence="1">Belongs to the TfdA dioxygenase family.</text>
</comment>
<dbReference type="InterPro" id="IPR051323">
    <property type="entry name" value="AtsK-like"/>
</dbReference>
<keyword evidence="5" id="KW-0408">Iron</keyword>
<keyword evidence="3" id="KW-0223">Dioxygenase</keyword>
<dbReference type="Gene3D" id="3.60.130.10">
    <property type="entry name" value="Clavaminate synthase-like"/>
    <property type="match status" value="1"/>
</dbReference>
<reference evidence="7" key="1">
    <citation type="submission" date="2023-08" db="EMBL/GenBank/DDBJ databases">
        <authorList>
            <person name="Chen Y."/>
            <person name="Shah S."/>
            <person name="Dougan E. K."/>
            <person name="Thang M."/>
            <person name="Chan C."/>
        </authorList>
    </citation>
    <scope>NUCLEOTIDE SEQUENCE</scope>
</reference>